<protein>
    <submittedName>
        <fullName evidence="6">Acetyl esterase/lipase</fullName>
    </submittedName>
</protein>
<evidence type="ECO:0000256" key="4">
    <source>
        <dbReference type="SAM" id="Phobius"/>
    </source>
</evidence>
<dbReference type="InterPro" id="IPR010699">
    <property type="entry name" value="DUF1275"/>
</dbReference>
<dbReference type="InterPro" id="IPR013094">
    <property type="entry name" value="AB_hydrolase_3"/>
</dbReference>
<feature type="region of interest" description="Disordered" evidence="3">
    <location>
        <begin position="201"/>
        <end position="221"/>
    </location>
</feature>
<dbReference type="AlphaFoldDB" id="A0AA44UMA1"/>
<feature type="transmembrane region" description="Helical" evidence="4">
    <location>
        <begin position="52"/>
        <end position="72"/>
    </location>
</feature>
<name>A0AA44UMA1_PSEA5</name>
<feature type="transmembrane region" description="Helical" evidence="4">
    <location>
        <begin position="160"/>
        <end position="193"/>
    </location>
</feature>
<dbReference type="EMBL" id="PHUJ01000003">
    <property type="protein sequence ID" value="PKB29851.1"/>
    <property type="molecule type" value="Genomic_DNA"/>
</dbReference>
<keyword evidence="4" id="KW-1133">Transmembrane helix</keyword>
<evidence type="ECO:0000256" key="2">
    <source>
        <dbReference type="ARBA" id="ARBA00022801"/>
    </source>
</evidence>
<keyword evidence="4" id="KW-0472">Membrane</keyword>
<keyword evidence="2" id="KW-0378">Hydrolase</keyword>
<accession>A0AA44UMA1</accession>
<feature type="transmembrane region" description="Helical" evidence="4">
    <location>
        <begin position="84"/>
        <end position="101"/>
    </location>
</feature>
<evidence type="ECO:0000259" key="5">
    <source>
        <dbReference type="Pfam" id="PF07859"/>
    </source>
</evidence>
<gene>
    <name evidence="6" type="ORF">ATL51_1501</name>
</gene>
<dbReference type="PANTHER" id="PTHR48081:SF8">
    <property type="entry name" value="ALPHA_BETA HYDROLASE FOLD-3 DOMAIN-CONTAINING PROTEIN-RELATED"/>
    <property type="match status" value="1"/>
</dbReference>
<organism evidence="6 7">
    <name type="scientific">Pseudonocardia alni</name>
    <name type="common">Amycolata alni</name>
    <dbReference type="NCBI Taxonomy" id="33907"/>
    <lineage>
        <taxon>Bacteria</taxon>
        <taxon>Bacillati</taxon>
        <taxon>Actinomycetota</taxon>
        <taxon>Actinomycetes</taxon>
        <taxon>Pseudonocardiales</taxon>
        <taxon>Pseudonocardiaceae</taxon>
        <taxon>Pseudonocardia</taxon>
    </lineage>
</organism>
<dbReference type="InterPro" id="IPR050300">
    <property type="entry name" value="GDXG_lipolytic_enzyme"/>
</dbReference>
<sequence length="525" mass="53672">MNRAVVLALLAACAGVVDVWAVVALGGAFAGVVTGNLVTAGHALAVAEPARLLPPAVAVAGFVVGVALWSLLRRRWPTAVSVPLVAELVVLVVLAVAWPLAPGATLPLLAGAALAMGGQSSVAQLLGQSTTYMTGTLTGAVSDLATGDGRRWPALRQLGAIVLGAVAGGLALAHLPAVVPALAALLAAAAVVVRAVGDRRVQDDPVGPSAPQDDDVEGAPTVPLHPQVEALLNLMAEQGGAPPETMTVAQNRAMIREMAAVSGPPEPVAAVRDDRAGDVPVRIYTPEGTGPFPVLVFYHGGGWVIGDLDSHDPVCRSLANRSGAVVVAVDYRLAPEHRFPAAVDDAVAALEWVHAHAAEFDGDPSRIAVGGDSAGGNLSAVVAQHARDHGPALRFQLLVYPAVDAADQSPSMTENAQGPLLTVAWMEWFMGHYLTGEQDALDPRMSPARTTDLSGLPPALVVTAEFDPLRDQGAAYAAALNAAGVKAELRESPGMIHGFLQFGAAVDDSRALLDEAGAALRAALA</sequence>
<dbReference type="GO" id="GO:0016787">
    <property type="term" value="F:hydrolase activity"/>
    <property type="evidence" value="ECO:0007669"/>
    <property type="project" value="UniProtKB-KW"/>
</dbReference>
<dbReference type="SUPFAM" id="SSF53474">
    <property type="entry name" value="alpha/beta-Hydrolases"/>
    <property type="match status" value="1"/>
</dbReference>
<proteinExistence type="inferred from homology"/>
<dbReference type="Pfam" id="PF07859">
    <property type="entry name" value="Abhydrolase_3"/>
    <property type="match status" value="1"/>
</dbReference>
<evidence type="ECO:0000256" key="3">
    <source>
        <dbReference type="SAM" id="MobiDB-lite"/>
    </source>
</evidence>
<comment type="caution">
    <text evidence="6">The sequence shown here is derived from an EMBL/GenBank/DDBJ whole genome shotgun (WGS) entry which is preliminary data.</text>
</comment>
<comment type="similarity">
    <text evidence="1">Belongs to the 'GDXG' lipolytic enzyme family.</text>
</comment>
<feature type="domain" description="Alpha/beta hydrolase fold-3" evidence="5">
    <location>
        <begin position="295"/>
        <end position="500"/>
    </location>
</feature>
<reference evidence="6 7" key="1">
    <citation type="submission" date="2017-11" db="EMBL/GenBank/DDBJ databases">
        <title>Sequencing the genomes of 1000 actinobacteria strains.</title>
        <authorList>
            <person name="Klenk H.-P."/>
        </authorList>
    </citation>
    <scope>NUCLEOTIDE SEQUENCE [LARGE SCALE GENOMIC DNA]</scope>
    <source>
        <strain evidence="6 7">DSM 44104</strain>
    </source>
</reference>
<dbReference type="Pfam" id="PF06912">
    <property type="entry name" value="DUF1275"/>
    <property type="match status" value="1"/>
</dbReference>
<keyword evidence="4" id="KW-0812">Transmembrane</keyword>
<dbReference type="PANTHER" id="PTHR48081">
    <property type="entry name" value="AB HYDROLASE SUPERFAMILY PROTEIN C4A8.06C"/>
    <property type="match status" value="1"/>
</dbReference>
<dbReference type="InterPro" id="IPR029058">
    <property type="entry name" value="AB_hydrolase_fold"/>
</dbReference>
<dbReference type="Gene3D" id="3.40.50.1820">
    <property type="entry name" value="alpha/beta hydrolase"/>
    <property type="match status" value="1"/>
</dbReference>
<dbReference type="Proteomes" id="UP000232453">
    <property type="component" value="Unassembled WGS sequence"/>
</dbReference>
<dbReference type="FunFam" id="3.40.50.1820:FF:000089">
    <property type="entry name" value="Alpha/beta hydrolase"/>
    <property type="match status" value="1"/>
</dbReference>
<evidence type="ECO:0000256" key="1">
    <source>
        <dbReference type="ARBA" id="ARBA00010515"/>
    </source>
</evidence>
<evidence type="ECO:0000313" key="6">
    <source>
        <dbReference type="EMBL" id="PKB29851.1"/>
    </source>
</evidence>
<evidence type="ECO:0000313" key="7">
    <source>
        <dbReference type="Proteomes" id="UP000232453"/>
    </source>
</evidence>